<proteinExistence type="predicted"/>
<sequence precursor="true">MHLRTLTSLLAVIVLAAVGSITADEPAPSKSAAPKAEAPVADKWEKEISAMLAKDEKSAPPQGGIVFTGSSSVRLWDLAKAFPNLPVVNRGFGGSQIHDATMYATRIVTPLKPKLVIFYSGDNDIKSNKTPEKTASDFAEFCAVVHKELPNTPIWFIAIKPCPSRWSLFDKQKIANELVRKQCDQDSQRLLYVDIVPAMLDSDGQPMKDLFVKDMLHMSPAGYKIWNEQINQLLAERKPLGK</sequence>
<accession>A0A517Y9L2</accession>
<dbReference type="OrthoDB" id="2513075at2"/>
<feature type="domain" description="SGNH hydrolase-type esterase" evidence="2">
    <location>
        <begin position="78"/>
        <end position="225"/>
    </location>
</feature>
<dbReference type="SUPFAM" id="SSF52266">
    <property type="entry name" value="SGNH hydrolase"/>
    <property type="match status" value="1"/>
</dbReference>
<dbReference type="GO" id="GO:0004622">
    <property type="term" value="F:phosphatidylcholine lysophospholipase activity"/>
    <property type="evidence" value="ECO:0007669"/>
    <property type="project" value="TreeGrafter"/>
</dbReference>
<keyword evidence="1" id="KW-0732">Signal</keyword>
<dbReference type="RefSeq" id="WP_145087789.1">
    <property type="nucleotide sequence ID" value="NZ_CP036274.1"/>
</dbReference>
<dbReference type="EMBL" id="CP036274">
    <property type="protein sequence ID" value="QDU26906.1"/>
    <property type="molecule type" value="Genomic_DNA"/>
</dbReference>
<keyword evidence="3" id="KW-0378">Hydrolase</keyword>
<gene>
    <name evidence="3" type="ORF">ETAA8_19900</name>
</gene>
<protein>
    <submittedName>
        <fullName evidence="3">GDSL-like Lipase/Acylhydrolase</fullName>
    </submittedName>
</protein>
<dbReference type="Gene3D" id="3.40.50.1110">
    <property type="entry name" value="SGNH hydrolase"/>
    <property type="match status" value="1"/>
</dbReference>
<dbReference type="InterPro" id="IPR036514">
    <property type="entry name" value="SGNH_hydro_sf"/>
</dbReference>
<dbReference type="InterPro" id="IPR051532">
    <property type="entry name" value="Ester_Hydrolysis_Enzymes"/>
</dbReference>
<dbReference type="InterPro" id="IPR013830">
    <property type="entry name" value="SGNH_hydro"/>
</dbReference>
<name>A0A517Y9L2_9BACT</name>
<dbReference type="KEGG" id="aagg:ETAA8_19900"/>
<keyword evidence="4" id="KW-1185">Reference proteome</keyword>
<feature type="signal peptide" evidence="1">
    <location>
        <begin position="1"/>
        <end position="23"/>
    </location>
</feature>
<dbReference type="PANTHER" id="PTHR30383:SF5">
    <property type="entry name" value="SGNH HYDROLASE-TYPE ESTERASE DOMAIN-CONTAINING PROTEIN"/>
    <property type="match status" value="1"/>
</dbReference>
<dbReference type="Proteomes" id="UP000315017">
    <property type="component" value="Chromosome"/>
</dbReference>
<evidence type="ECO:0000259" key="2">
    <source>
        <dbReference type="Pfam" id="PF13472"/>
    </source>
</evidence>
<evidence type="ECO:0000313" key="4">
    <source>
        <dbReference type="Proteomes" id="UP000315017"/>
    </source>
</evidence>
<dbReference type="AlphaFoldDB" id="A0A517Y9L2"/>
<dbReference type="PANTHER" id="PTHR30383">
    <property type="entry name" value="THIOESTERASE 1/PROTEASE 1/LYSOPHOSPHOLIPASE L1"/>
    <property type="match status" value="1"/>
</dbReference>
<evidence type="ECO:0000256" key="1">
    <source>
        <dbReference type="SAM" id="SignalP"/>
    </source>
</evidence>
<feature type="chain" id="PRO_5022098176" evidence="1">
    <location>
        <begin position="24"/>
        <end position="242"/>
    </location>
</feature>
<evidence type="ECO:0000313" key="3">
    <source>
        <dbReference type="EMBL" id="QDU26906.1"/>
    </source>
</evidence>
<dbReference type="Pfam" id="PF13472">
    <property type="entry name" value="Lipase_GDSL_2"/>
    <property type="match status" value="1"/>
</dbReference>
<reference evidence="3 4" key="1">
    <citation type="submission" date="2019-02" db="EMBL/GenBank/DDBJ databases">
        <title>Deep-cultivation of Planctomycetes and their phenomic and genomic characterization uncovers novel biology.</title>
        <authorList>
            <person name="Wiegand S."/>
            <person name="Jogler M."/>
            <person name="Boedeker C."/>
            <person name="Pinto D."/>
            <person name="Vollmers J."/>
            <person name="Rivas-Marin E."/>
            <person name="Kohn T."/>
            <person name="Peeters S.H."/>
            <person name="Heuer A."/>
            <person name="Rast P."/>
            <person name="Oberbeckmann S."/>
            <person name="Bunk B."/>
            <person name="Jeske O."/>
            <person name="Meyerdierks A."/>
            <person name="Storesund J.E."/>
            <person name="Kallscheuer N."/>
            <person name="Luecker S."/>
            <person name="Lage O.M."/>
            <person name="Pohl T."/>
            <person name="Merkel B.J."/>
            <person name="Hornburger P."/>
            <person name="Mueller R.-W."/>
            <person name="Bruemmer F."/>
            <person name="Labrenz M."/>
            <person name="Spormann A.M."/>
            <person name="Op den Camp H."/>
            <person name="Overmann J."/>
            <person name="Amann R."/>
            <person name="Jetten M.S.M."/>
            <person name="Mascher T."/>
            <person name="Medema M.H."/>
            <person name="Devos D.P."/>
            <person name="Kaster A.-K."/>
            <person name="Ovreas L."/>
            <person name="Rohde M."/>
            <person name="Galperin M.Y."/>
            <person name="Jogler C."/>
        </authorList>
    </citation>
    <scope>NUCLEOTIDE SEQUENCE [LARGE SCALE GENOMIC DNA]</scope>
    <source>
        <strain evidence="3 4">ETA_A8</strain>
    </source>
</reference>
<organism evidence="3 4">
    <name type="scientific">Anatilimnocola aggregata</name>
    <dbReference type="NCBI Taxonomy" id="2528021"/>
    <lineage>
        <taxon>Bacteria</taxon>
        <taxon>Pseudomonadati</taxon>
        <taxon>Planctomycetota</taxon>
        <taxon>Planctomycetia</taxon>
        <taxon>Pirellulales</taxon>
        <taxon>Pirellulaceae</taxon>
        <taxon>Anatilimnocola</taxon>
    </lineage>
</organism>